<evidence type="ECO:0000313" key="2">
    <source>
        <dbReference type="Proteomes" id="UP001214441"/>
    </source>
</evidence>
<dbReference type="RefSeq" id="WP_274044172.1">
    <property type="nucleotide sequence ID" value="NZ_JANCPR020000009.1"/>
</dbReference>
<evidence type="ECO:0000313" key="1">
    <source>
        <dbReference type="EMBL" id="MDJ1132473.1"/>
    </source>
</evidence>
<accession>A0ABT6ZTT8</accession>
<reference evidence="1 2" key="1">
    <citation type="submission" date="2023-05" db="EMBL/GenBank/DDBJ databases">
        <title>Streptantibioticus silvisoli sp. nov., acidotolerant actinomycetes 1 from pine litter.</title>
        <authorList>
            <person name="Swiecimska M."/>
            <person name="Golinska P."/>
            <person name="Sangal V."/>
            <person name="Wachnowicz B."/>
            <person name="Goodfellow M."/>
        </authorList>
    </citation>
    <scope>NUCLEOTIDE SEQUENCE [LARGE SCALE GENOMIC DNA]</scope>
    <source>
        <strain evidence="1 2">DSM 42109</strain>
    </source>
</reference>
<dbReference type="EMBL" id="JANCPR020000009">
    <property type="protein sequence ID" value="MDJ1132473.1"/>
    <property type="molecule type" value="Genomic_DNA"/>
</dbReference>
<sequence length="63" mass="7691">MLNNTEHHMLRMDDLRREAARERMAREALAARKESGHGDRRFHLPLSWRRVGRRQREDWVRAV</sequence>
<keyword evidence="2" id="KW-1185">Reference proteome</keyword>
<gene>
    <name evidence="1" type="ORF">NMN56_011030</name>
</gene>
<comment type="caution">
    <text evidence="1">The sequence shown here is derived from an EMBL/GenBank/DDBJ whole genome shotgun (WGS) entry which is preliminary data.</text>
</comment>
<name>A0ABT6ZTT8_9ACTN</name>
<dbReference type="Proteomes" id="UP001214441">
    <property type="component" value="Unassembled WGS sequence"/>
</dbReference>
<proteinExistence type="predicted"/>
<organism evidence="1 2">
    <name type="scientific">Streptomyces iconiensis</name>
    <dbReference type="NCBI Taxonomy" id="1384038"/>
    <lineage>
        <taxon>Bacteria</taxon>
        <taxon>Bacillati</taxon>
        <taxon>Actinomycetota</taxon>
        <taxon>Actinomycetes</taxon>
        <taxon>Kitasatosporales</taxon>
        <taxon>Streptomycetaceae</taxon>
        <taxon>Streptomyces</taxon>
    </lineage>
</organism>
<protein>
    <submittedName>
        <fullName evidence="1">Uncharacterized protein</fullName>
    </submittedName>
</protein>